<gene>
    <name evidence="1" type="ORF">SAMN04488035_1192</name>
</gene>
<dbReference type="STRING" id="285351.SAMN04488035_1192"/>
<dbReference type="PANTHER" id="PTHR34724">
    <property type="entry name" value="OS12G0596101 PROTEIN"/>
    <property type="match status" value="1"/>
</dbReference>
<sequence>MCFPVTCPRCGKTTWDGCGMHVDSVMADVAPKDRCTCR</sequence>
<name>A0A1I2F9Q3_9MICO</name>
<proteinExistence type="predicted"/>
<dbReference type="Proteomes" id="UP000198520">
    <property type="component" value="Unassembled WGS sequence"/>
</dbReference>
<organism evidence="1 2">
    <name type="scientific">Flavimobilis marinus</name>
    <dbReference type="NCBI Taxonomy" id="285351"/>
    <lineage>
        <taxon>Bacteria</taxon>
        <taxon>Bacillati</taxon>
        <taxon>Actinomycetota</taxon>
        <taxon>Actinomycetes</taxon>
        <taxon>Micrococcales</taxon>
        <taxon>Jonesiaceae</taxon>
        <taxon>Flavimobilis</taxon>
    </lineage>
</organism>
<evidence type="ECO:0000313" key="2">
    <source>
        <dbReference type="Proteomes" id="UP000198520"/>
    </source>
</evidence>
<protein>
    <submittedName>
        <fullName evidence="1">Uncharacterized protein</fullName>
    </submittedName>
</protein>
<dbReference type="AlphaFoldDB" id="A0A1I2F9Q3"/>
<accession>A0A1I2F9Q3</accession>
<reference evidence="2" key="1">
    <citation type="submission" date="2016-10" db="EMBL/GenBank/DDBJ databases">
        <authorList>
            <person name="Varghese N."/>
            <person name="Submissions S."/>
        </authorList>
    </citation>
    <scope>NUCLEOTIDE SEQUENCE [LARGE SCALE GENOMIC DNA]</scope>
    <source>
        <strain evidence="2">DSM 19083</strain>
    </source>
</reference>
<dbReference type="EMBL" id="FONZ01000002">
    <property type="protein sequence ID" value="SFF01679.1"/>
    <property type="molecule type" value="Genomic_DNA"/>
</dbReference>
<dbReference type="PANTHER" id="PTHR34724:SF2">
    <property type="entry name" value="OS12G0596101 PROTEIN"/>
    <property type="match status" value="1"/>
</dbReference>
<keyword evidence="2" id="KW-1185">Reference proteome</keyword>
<evidence type="ECO:0000313" key="1">
    <source>
        <dbReference type="EMBL" id="SFF01679.1"/>
    </source>
</evidence>